<dbReference type="GO" id="GO:0018822">
    <property type="term" value="F:nitrile hydratase activity"/>
    <property type="evidence" value="ECO:0007669"/>
    <property type="project" value="UniProtKB-EC"/>
</dbReference>
<dbReference type="InterPro" id="IPR008990">
    <property type="entry name" value="Elect_transpt_acc-like_dom_sf"/>
</dbReference>
<dbReference type="SUPFAM" id="SSF50090">
    <property type="entry name" value="Electron transport accessory proteins"/>
    <property type="match status" value="1"/>
</dbReference>
<keyword evidence="2" id="KW-0456">Lyase</keyword>
<dbReference type="Gene3D" id="1.10.472.20">
    <property type="entry name" value="Nitrile hydratase, beta subunit"/>
    <property type="match status" value="1"/>
</dbReference>
<dbReference type="Proteomes" id="UP000614047">
    <property type="component" value="Unassembled WGS sequence"/>
</dbReference>
<sequence length="87" mass="9542">MSRVHDMGGQQGFGPVPVVVGGEPPFHADWEARVFALSRALLGAGAFNVDEFRDAIESLPPETYLASSYYERWLMAMENLLEAKGLA</sequence>
<name>A0A931GM57_9ACTN</name>
<dbReference type="AlphaFoldDB" id="A0A931GM57"/>
<comment type="caution">
    <text evidence="2">The sequence shown here is derived from an EMBL/GenBank/DDBJ whole genome shotgun (WGS) entry which is preliminary data.</text>
</comment>
<organism evidence="2 3">
    <name type="scientific">Actinomadura viridis</name>
    <dbReference type="NCBI Taxonomy" id="58110"/>
    <lineage>
        <taxon>Bacteria</taxon>
        <taxon>Bacillati</taxon>
        <taxon>Actinomycetota</taxon>
        <taxon>Actinomycetes</taxon>
        <taxon>Streptosporangiales</taxon>
        <taxon>Thermomonosporaceae</taxon>
        <taxon>Actinomadura</taxon>
    </lineage>
</organism>
<gene>
    <name evidence="2" type="ORF">IW256_006936</name>
</gene>
<evidence type="ECO:0000313" key="2">
    <source>
        <dbReference type="EMBL" id="MBG6092823.1"/>
    </source>
</evidence>
<evidence type="ECO:0000259" key="1">
    <source>
        <dbReference type="Pfam" id="PF21006"/>
    </source>
</evidence>
<proteinExistence type="predicted"/>
<accession>A0A931GM57</accession>
<protein>
    <submittedName>
        <fullName evidence="2">Nitrile hydratase</fullName>
        <ecNumber evidence="2">4.2.1.84</ecNumber>
    </submittedName>
</protein>
<feature type="domain" description="Nitrile hydratase beta subunit-like N-terminal" evidence="1">
    <location>
        <begin position="1"/>
        <end position="86"/>
    </location>
</feature>
<reference evidence="2" key="1">
    <citation type="submission" date="2020-11" db="EMBL/GenBank/DDBJ databases">
        <title>Sequencing the genomes of 1000 actinobacteria strains.</title>
        <authorList>
            <person name="Klenk H.-P."/>
        </authorList>
    </citation>
    <scope>NUCLEOTIDE SEQUENCE</scope>
    <source>
        <strain evidence="2">DSM 43175</strain>
    </source>
</reference>
<keyword evidence="3" id="KW-1185">Reference proteome</keyword>
<dbReference type="Pfam" id="PF21006">
    <property type="entry name" value="NHase_beta_N"/>
    <property type="match status" value="1"/>
</dbReference>
<evidence type="ECO:0000313" key="3">
    <source>
        <dbReference type="Proteomes" id="UP000614047"/>
    </source>
</evidence>
<dbReference type="InterPro" id="IPR042262">
    <property type="entry name" value="CN_hydtase_beta_C"/>
</dbReference>
<dbReference type="RefSeq" id="WP_197014949.1">
    <property type="nucleotide sequence ID" value="NZ_BAABES010000009.1"/>
</dbReference>
<dbReference type="InterPro" id="IPR049054">
    <property type="entry name" value="CN_hydtase_beta-like_N"/>
</dbReference>
<dbReference type="EMBL" id="JADOUA010000001">
    <property type="protein sequence ID" value="MBG6092823.1"/>
    <property type="molecule type" value="Genomic_DNA"/>
</dbReference>
<dbReference type="EC" id="4.2.1.84" evidence="2"/>